<protein>
    <submittedName>
        <fullName evidence="1">Riboflavin synthase domain-like protein</fullName>
    </submittedName>
</protein>
<organism evidence="1 2">
    <name type="scientific">Hygrophoropsis aurantiaca</name>
    <dbReference type="NCBI Taxonomy" id="72124"/>
    <lineage>
        <taxon>Eukaryota</taxon>
        <taxon>Fungi</taxon>
        <taxon>Dikarya</taxon>
        <taxon>Basidiomycota</taxon>
        <taxon>Agaricomycotina</taxon>
        <taxon>Agaricomycetes</taxon>
        <taxon>Agaricomycetidae</taxon>
        <taxon>Boletales</taxon>
        <taxon>Coniophorineae</taxon>
        <taxon>Hygrophoropsidaceae</taxon>
        <taxon>Hygrophoropsis</taxon>
    </lineage>
</organism>
<name>A0ACB8AFZ6_9AGAM</name>
<accession>A0ACB8AFZ6</accession>
<dbReference type="Proteomes" id="UP000790377">
    <property type="component" value="Unassembled WGS sequence"/>
</dbReference>
<evidence type="ECO:0000313" key="1">
    <source>
        <dbReference type="EMBL" id="KAH7912072.1"/>
    </source>
</evidence>
<evidence type="ECO:0000313" key="2">
    <source>
        <dbReference type="Proteomes" id="UP000790377"/>
    </source>
</evidence>
<gene>
    <name evidence="1" type="ORF">BJ138DRAFT_1149263</name>
</gene>
<comment type="caution">
    <text evidence="1">The sequence shown here is derived from an EMBL/GenBank/DDBJ whole genome shotgun (WGS) entry which is preliminary data.</text>
</comment>
<reference evidence="1" key="1">
    <citation type="journal article" date="2021" name="New Phytol.">
        <title>Evolutionary innovations through gain and loss of genes in the ectomycorrhizal Boletales.</title>
        <authorList>
            <person name="Wu G."/>
            <person name="Miyauchi S."/>
            <person name="Morin E."/>
            <person name="Kuo A."/>
            <person name="Drula E."/>
            <person name="Varga T."/>
            <person name="Kohler A."/>
            <person name="Feng B."/>
            <person name="Cao Y."/>
            <person name="Lipzen A."/>
            <person name="Daum C."/>
            <person name="Hundley H."/>
            <person name="Pangilinan J."/>
            <person name="Johnson J."/>
            <person name="Barry K."/>
            <person name="LaButti K."/>
            <person name="Ng V."/>
            <person name="Ahrendt S."/>
            <person name="Min B."/>
            <person name="Choi I.G."/>
            <person name="Park H."/>
            <person name="Plett J.M."/>
            <person name="Magnuson J."/>
            <person name="Spatafora J.W."/>
            <person name="Nagy L.G."/>
            <person name="Henrissat B."/>
            <person name="Grigoriev I.V."/>
            <person name="Yang Z.L."/>
            <person name="Xu J."/>
            <person name="Martin F.M."/>
        </authorList>
    </citation>
    <scope>NUCLEOTIDE SEQUENCE</scope>
    <source>
        <strain evidence="1">ATCC 28755</strain>
    </source>
</reference>
<proteinExistence type="predicted"/>
<dbReference type="EMBL" id="MU267660">
    <property type="protein sequence ID" value="KAH7912072.1"/>
    <property type="molecule type" value="Genomic_DNA"/>
</dbReference>
<sequence length="604" mass="68489">MSLSPLPDHHRPEHLNEFQNSRDLLILYATETGTAQETADRIARECRRVHFKCRVISMDSYPQLELISEHLIIFVVATTGSGAEPRAMTSLWSMLLRSDLPTDLFEDLDFCVLGLGDTAYEKFCWPAKKLSRRMQSLGGREICERGESDEQHQLGIDGALDPWIDKLLDTLLVLHPLPPDLTVLPSNTKHPPRISISYDAETLPNGPLSSNADPNFHEAIVKCNRRVTAEGWFQDVRHLEFKFEDAIEYNPGDVAVIHPVADSSEVDSFLITMGWANTADTPFRIEHSTSDQTLPDYIPRIATLRTLFTRYLDFNAVPRRSFFRLLRQFTTDELECEKLDDFVSVEGADELYDYCQRVRRTIREVMTEFRSAQIPIEHVFDVFPVLRPRQFSIASSVKCHPHEIHLCVAIVRYRTKLKVPRKGVCTSFLAGLKPGDRLRIGTQKGFITLPNYPDTPVICVGPGTGVAPMRAIIEERIRAGSKENTLYFGCRSALKDEHYAAEWEQYTKSDNLIYRVAHSRDGPEGVKRTYVQDLLQQHGEEVWKLLGERQGWLIISGSSNKMPAAVRAAVSSSAERFGGMSVEEAAEYVAAMERSGRLIEECWS</sequence>
<keyword evidence="2" id="KW-1185">Reference proteome</keyword>